<keyword evidence="2" id="KW-1185">Reference proteome</keyword>
<organism evidence="1 2">
    <name type="scientific">Shewanella carassii</name>
    <dbReference type="NCBI Taxonomy" id="1987584"/>
    <lineage>
        <taxon>Bacteria</taxon>
        <taxon>Pseudomonadati</taxon>
        <taxon>Pseudomonadota</taxon>
        <taxon>Gammaproteobacteria</taxon>
        <taxon>Alteromonadales</taxon>
        <taxon>Shewanellaceae</taxon>
        <taxon>Shewanella</taxon>
    </lineage>
</organism>
<proteinExistence type="predicted"/>
<comment type="caution">
    <text evidence="1">The sequence shown here is derived from an EMBL/GenBank/DDBJ whole genome shotgun (WGS) entry which is preliminary data.</text>
</comment>
<reference evidence="2" key="1">
    <citation type="journal article" date="2019" name="Int. J. Syst. Evol. Microbiol.">
        <title>The Global Catalogue of Microorganisms (GCM) 10K type strain sequencing project: providing services to taxonomists for standard genome sequencing and annotation.</title>
        <authorList>
            <consortium name="The Broad Institute Genomics Platform"/>
            <consortium name="The Broad Institute Genome Sequencing Center for Infectious Disease"/>
            <person name="Wu L."/>
            <person name="Ma J."/>
        </authorList>
    </citation>
    <scope>NUCLEOTIDE SEQUENCE [LARGE SCALE GENOMIC DNA]</scope>
    <source>
        <strain evidence="2">CGMCC 1.16033</strain>
    </source>
</reference>
<evidence type="ECO:0000313" key="1">
    <source>
        <dbReference type="EMBL" id="GGE81867.1"/>
    </source>
</evidence>
<evidence type="ECO:0000313" key="2">
    <source>
        <dbReference type="Proteomes" id="UP000606498"/>
    </source>
</evidence>
<dbReference type="EMBL" id="BMKO01000005">
    <property type="protein sequence ID" value="GGE81867.1"/>
    <property type="molecule type" value="Genomic_DNA"/>
</dbReference>
<name>A0ABQ1T7H3_9GAMM</name>
<sequence>MHGFGIFQRGDLLEQQGQSEIRVHQPWMGTDVLRLGHRATLFELLLNLVGYYAMLKADDYDLHASFRALEPGFSFYCQQIATNGK</sequence>
<gene>
    <name evidence="1" type="ORF">GCM10011520_22890</name>
</gene>
<protein>
    <submittedName>
        <fullName evidence="1">Uncharacterized protein</fullName>
    </submittedName>
</protein>
<dbReference type="Proteomes" id="UP000606498">
    <property type="component" value="Unassembled WGS sequence"/>
</dbReference>
<accession>A0ABQ1T7H3</accession>